<dbReference type="Proteomes" id="UP000597444">
    <property type="component" value="Unassembled WGS sequence"/>
</dbReference>
<dbReference type="GO" id="GO:0016020">
    <property type="term" value="C:membrane"/>
    <property type="evidence" value="ECO:0007669"/>
    <property type="project" value="InterPro"/>
</dbReference>
<dbReference type="InterPro" id="IPR003594">
    <property type="entry name" value="HATPase_dom"/>
</dbReference>
<dbReference type="SUPFAM" id="SSF55874">
    <property type="entry name" value="ATPase domain of HSP90 chaperone/DNA topoisomerase II/histidine kinase"/>
    <property type="match status" value="1"/>
</dbReference>
<keyword evidence="4" id="KW-0175">Coiled coil</keyword>
<dbReference type="Pfam" id="PF02518">
    <property type="entry name" value="HATPase_c"/>
    <property type="match status" value="1"/>
</dbReference>
<name>A0A8J3IPD8_9CHLR</name>
<dbReference type="RefSeq" id="WP_220204797.1">
    <property type="nucleotide sequence ID" value="NZ_BNJK01000001.1"/>
</dbReference>
<dbReference type="Gene3D" id="1.20.5.1930">
    <property type="match status" value="1"/>
</dbReference>
<organism evidence="6 7">
    <name type="scientific">Reticulibacter mediterranei</name>
    <dbReference type="NCBI Taxonomy" id="2778369"/>
    <lineage>
        <taxon>Bacteria</taxon>
        <taxon>Bacillati</taxon>
        <taxon>Chloroflexota</taxon>
        <taxon>Ktedonobacteria</taxon>
        <taxon>Ktedonobacterales</taxon>
        <taxon>Reticulibacteraceae</taxon>
        <taxon>Reticulibacter</taxon>
    </lineage>
</organism>
<protein>
    <recommendedName>
        <fullName evidence="5">Histidine kinase domain-containing protein</fullName>
    </recommendedName>
</protein>
<keyword evidence="2" id="KW-0418">Kinase</keyword>
<sequence length="442" mass="48215">MQTQPEDQPLETPSLLHRNRDLAVLYDIAGYLNRIVDVHEALQGVLVRVTDLLGLRTGWVWLLDERHHPYLAAALALPPYLADHPERMAGSCVCLDTFLSGDSSGAYNIDVLRCSRLKNAERDSDPSALGLRFHASIPIYAGTTPIGVFNVASEDWRELQAEELQLLHIIADQIGLAIQRARLSAEHTRAATRLATTEERNRLAREIHDTLAQGLAAITLQLETADALAQQRPQRAQEAIQRALSLARNNLDEARRSVMDLRAAPLQEHTLPEALAELVASGPADYQPSETKSKQPRVQFTCSQATTIPVLPAQLEVGLYRIAQEALTNAYRYADAQHIEVTLTFAEEQVCLTVQDDGKGFDPESVVTSGGAGHFGLTGMSERVRLLHGTICIQSEPGAGTCIDVAVPFSGKERHVDYGTHCACRRSSNCTRGPASGAGDAT</sequence>
<dbReference type="AlphaFoldDB" id="A0A8J3IPD8"/>
<dbReference type="InterPro" id="IPR011712">
    <property type="entry name" value="Sig_transdc_His_kin_sub3_dim/P"/>
</dbReference>
<dbReference type="SUPFAM" id="SSF55781">
    <property type="entry name" value="GAF domain-like"/>
    <property type="match status" value="1"/>
</dbReference>
<gene>
    <name evidence="6" type="ORF">KSF_040840</name>
</gene>
<dbReference type="PANTHER" id="PTHR24421:SF62">
    <property type="entry name" value="SENSORY TRANSDUCTION HISTIDINE KINASE"/>
    <property type="match status" value="1"/>
</dbReference>
<dbReference type="InterPro" id="IPR003018">
    <property type="entry name" value="GAF"/>
</dbReference>
<keyword evidence="3" id="KW-0902">Two-component regulatory system</keyword>
<comment type="caution">
    <text evidence="6">The sequence shown here is derived from an EMBL/GenBank/DDBJ whole genome shotgun (WGS) entry which is preliminary data.</text>
</comment>
<dbReference type="InterPro" id="IPR036890">
    <property type="entry name" value="HATPase_C_sf"/>
</dbReference>
<dbReference type="SMART" id="SM00065">
    <property type="entry name" value="GAF"/>
    <property type="match status" value="1"/>
</dbReference>
<evidence type="ECO:0000313" key="6">
    <source>
        <dbReference type="EMBL" id="GHO94036.1"/>
    </source>
</evidence>
<evidence type="ECO:0000256" key="1">
    <source>
        <dbReference type="ARBA" id="ARBA00022679"/>
    </source>
</evidence>
<evidence type="ECO:0000256" key="3">
    <source>
        <dbReference type="ARBA" id="ARBA00023012"/>
    </source>
</evidence>
<evidence type="ECO:0000313" key="7">
    <source>
        <dbReference type="Proteomes" id="UP000597444"/>
    </source>
</evidence>
<accession>A0A8J3IPD8</accession>
<dbReference type="Gene3D" id="3.30.450.40">
    <property type="match status" value="1"/>
</dbReference>
<proteinExistence type="predicted"/>
<evidence type="ECO:0000256" key="2">
    <source>
        <dbReference type="ARBA" id="ARBA00022777"/>
    </source>
</evidence>
<evidence type="ECO:0000259" key="5">
    <source>
        <dbReference type="PROSITE" id="PS50109"/>
    </source>
</evidence>
<dbReference type="EMBL" id="BNJK01000001">
    <property type="protein sequence ID" value="GHO94036.1"/>
    <property type="molecule type" value="Genomic_DNA"/>
</dbReference>
<dbReference type="PROSITE" id="PS50109">
    <property type="entry name" value="HIS_KIN"/>
    <property type="match status" value="1"/>
</dbReference>
<dbReference type="Pfam" id="PF07730">
    <property type="entry name" value="HisKA_3"/>
    <property type="match status" value="1"/>
</dbReference>
<dbReference type="InterPro" id="IPR050482">
    <property type="entry name" value="Sensor_HK_TwoCompSys"/>
</dbReference>
<dbReference type="InterPro" id="IPR005467">
    <property type="entry name" value="His_kinase_dom"/>
</dbReference>
<dbReference type="Pfam" id="PF13185">
    <property type="entry name" value="GAF_2"/>
    <property type="match status" value="1"/>
</dbReference>
<dbReference type="Gene3D" id="3.30.565.10">
    <property type="entry name" value="Histidine kinase-like ATPase, C-terminal domain"/>
    <property type="match status" value="1"/>
</dbReference>
<dbReference type="PANTHER" id="PTHR24421">
    <property type="entry name" value="NITRATE/NITRITE SENSOR PROTEIN NARX-RELATED"/>
    <property type="match status" value="1"/>
</dbReference>
<dbReference type="SMART" id="SM00387">
    <property type="entry name" value="HATPase_c"/>
    <property type="match status" value="1"/>
</dbReference>
<feature type="domain" description="Histidine kinase" evidence="5">
    <location>
        <begin position="319"/>
        <end position="411"/>
    </location>
</feature>
<keyword evidence="1" id="KW-0808">Transferase</keyword>
<dbReference type="CDD" id="cd16917">
    <property type="entry name" value="HATPase_UhpB-NarQ-NarX-like"/>
    <property type="match status" value="1"/>
</dbReference>
<reference evidence="6" key="1">
    <citation type="submission" date="2020-10" db="EMBL/GenBank/DDBJ databases">
        <title>Taxonomic study of unclassified bacteria belonging to the class Ktedonobacteria.</title>
        <authorList>
            <person name="Yabe S."/>
            <person name="Wang C.M."/>
            <person name="Zheng Y."/>
            <person name="Sakai Y."/>
            <person name="Cavaletti L."/>
            <person name="Monciardini P."/>
            <person name="Donadio S."/>
        </authorList>
    </citation>
    <scope>NUCLEOTIDE SEQUENCE</scope>
    <source>
        <strain evidence="6">ID150040</strain>
    </source>
</reference>
<feature type="coiled-coil region" evidence="4">
    <location>
        <begin position="237"/>
        <end position="264"/>
    </location>
</feature>
<evidence type="ECO:0000256" key="4">
    <source>
        <dbReference type="SAM" id="Coils"/>
    </source>
</evidence>
<dbReference type="GO" id="GO:0046983">
    <property type="term" value="F:protein dimerization activity"/>
    <property type="evidence" value="ECO:0007669"/>
    <property type="project" value="InterPro"/>
</dbReference>
<dbReference type="InterPro" id="IPR029016">
    <property type="entry name" value="GAF-like_dom_sf"/>
</dbReference>
<dbReference type="GO" id="GO:0000155">
    <property type="term" value="F:phosphorelay sensor kinase activity"/>
    <property type="evidence" value="ECO:0007669"/>
    <property type="project" value="InterPro"/>
</dbReference>
<keyword evidence="7" id="KW-1185">Reference proteome</keyword>